<accession>A0A1Z5IQS5</accession>
<name>A0A1Z5IQS5_9LACO</name>
<organism evidence="1 2">
    <name type="scientific">Secundilactobacillus pentosiphilus</name>
    <dbReference type="NCBI Taxonomy" id="1714682"/>
    <lineage>
        <taxon>Bacteria</taxon>
        <taxon>Bacillati</taxon>
        <taxon>Bacillota</taxon>
        <taxon>Bacilli</taxon>
        <taxon>Lactobacillales</taxon>
        <taxon>Lactobacillaceae</taxon>
        <taxon>Secundilactobacillus</taxon>
    </lineage>
</organism>
<gene>
    <name evidence="1" type="ORF">IWT140_01717</name>
</gene>
<dbReference type="AlphaFoldDB" id="A0A1Z5IQS5"/>
<sequence>MPTETELIKERKRNIKADDNQDTINIAQLMAGAQGEVERQLKYFRDRYAVRGVLSISEMRTNPNQADLRQWQRFIQKYGTQLMADEEGKYRLDKARKRAGIDRNELLSQMVGLSIAYATVNVNKYMAQKQTSEANSTYTFHNALIQADHKNAKNLANDVQKKTKQFIGASNYGLTTDQHSWLRTDKLTADVNNAINRGLQAGLDDDYYNKHLFNSASTGNYNSVPALFTSASNYQANSLLRQRKALIVGVIDSYMAIQNHQTQAFWQTVGDNHVCKTCEGLAQGSPYARDKVPPQPHNGCRCFVVYK</sequence>
<comment type="caution">
    <text evidence="1">The sequence shown here is derived from an EMBL/GenBank/DDBJ whole genome shotgun (WGS) entry which is preliminary data.</text>
</comment>
<proteinExistence type="predicted"/>
<protein>
    <recommendedName>
        <fullName evidence="3">Phage Mu protein F like protein</fullName>
    </recommendedName>
</protein>
<dbReference type="RefSeq" id="WP_089089040.1">
    <property type="nucleotide sequence ID" value="NZ_BCMH01000012.1"/>
</dbReference>
<evidence type="ECO:0000313" key="1">
    <source>
        <dbReference type="EMBL" id="GAX04080.1"/>
    </source>
</evidence>
<evidence type="ECO:0000313" key="2">
    <source>
        <dbReference type="Proteomes" id="UP000198430"/>
    </source>
</evidence>
<dbReference type="EMBL" id="BCMH01000012">
    <property type="protein sequence ID" value="GAX04080.1"/>
    <property type="molecule type" value="Genomic_DNA"/>
</dbReference>
<evidence type="ECO:0008006" key="3">
    <source>
        <dbReference type="Google" id="ProtNLM"/>
    </source>
</evidence>
<reference evidence="1 2" key="1">
    <citation type="submission" date="2015-11" db="EMBL/GenBank/DDBJ databases">
        <title>Draft genome sequences of new species of the genus Lactobacillus isolated from orchardgrass silage.</title>
        <authorList>
            <person name="Tohno M."/>
            <person name="Tanizawa Y."/>
            <person name="Arita M."/>
        </authorList>
    </citation>
    <scope>NUCLEOTIDE SEQUENCE [LARGE SCALE GENOMIC DNA]</scope>
    <source>
        <strain evidence="1 2">IWT140</strain>
    </source>
</reference>
<dbReference type="Proteomes" id="UP000198430">
    <property type="component" value="Unassembled WGS sequence"/>
</dbReference>
<keyword evidence="2" id="KW-1185">Reference proteome</keyword>